<accession>A0A0E9UF59</accession>
<evidence type="ECO:0000313" key="1">
    <source>
        <dbReference type="EMBL" id="JAH64451.1"/>
    </source>
</evidence>
<dbReference type="EMBL" id="GBXM01049732">
    <property type="protein sequence ID" value="JAH58845.1"/>
    <property type="molecule type" value="Transcribed_RNA"/>
</dbReference>
<dbReference type="EMBL" id="GBXM01044126">
    <property type="protein sequence ID" value="JAH64451.1"/>
    <property type="molecule type" value="Transcribed_RNA"/>
</dbReference>
<reference evidence="1" key="2">
    <citation type="journal article" date="2015" name="Fish Shellfish Immunol.">
        <title>Early steps in the European eel (Anguilla anguilla)-Vibrio vulnificus interaction in the gills: Role of the RtxA13 toxin.</title>
        <authorList>
            <person name="Callol A."/>
            <person name="Pajuelo D."/>
            <person name="Ebbesson L."/>
            <person name="Teles M."/>
            <person name="MacKenzie S."/>
            <person name="Amaro C."/>
        </authorList>
    </citation>
    <scope>NUCLEOTIDE SEQUENCE</scope>
</reference>
<protein>
    <submittedName>
        <fullName evidence="1">Uncharacterized protein</fullName>
    </submittedName>
</protein>
<reference evidence="1" key="1">
    <citation type="submission" date="2014-11" db="EMBL/GenBank/DDBJ databases">
        <authorList>
            <person name="Amaro Gonzalez C."/>
        </authorList>
    </citation>
    <scope>NUCLEOTIDE SEQUENCE</scope>
</reference>
<organism evidence="1">
    <name type="scientific">Anguilla anguilla</name>
    <name type="common">European freshwater eel</name>
    <name type="synonym">Muraena anguilla</name>
    <dbReference type="NCBI Taxonomy" id="7936"/>
    <lineage>
        <taxon>Eukaryota</taxon>
        <taxon>Metazoa</taxon>
        <taxon>Chordata</taxon>
        <taxon>Craniata</taxon>
        <taxon>Vertebrata</taxon>
        <taxon>Euteleostomi</taxon>
        <taxon>Actinopterygii</taxon>
        <taxon>Neopterygii</taxon>
        <taxon>Teleostei</taxon>
        <taxon>Anguilliformes</taxon>
        <taxon>Anguillidae</taxon>
        <taxon>Anguilla</taxon>
    </lineage>
</organism>
<name>A0A0E9UF59_ANGAN</name>
<proteinExistence type="predicted"/>
<dbReference type="AlphaFoldDB" id="A0A0E9UF59"/>
<sequence length="20" mass="2431">MQILRSMQEVCEPLVYTDFQ</sequence>